<evidence type="ECO:0000313" key="1">
    <source>
        <dbReference type="EMBL" id="KIL59418.1"/>
    </source>
</evidence>
<sequence length="69" mass="7934">MPDQALRLLAHMNSAELDEAARRRDIKVDGKLVLEIRPVKNPDGSENKGLVWQYVKQFGLCRVAERFKI</sequence>
<dbReference type="EMBL" id="KN818316">
    <property type="protein sequence ID" value="KIL59418.1"/>
    <property type="molecule type" value="Genomic_DNA"/>
</dbReference>
<evidence type="ECO:0000313" key="2">
    <source>
        <dbReference type="Proteomes" id="UP000054549"/>
    </source>
</evidence>
<name>A0A0C2WSU3_AMAMK</name>
<reference evidence="1 2" key="1">
    <citation type="submission" date="2014-04" db="EMBL/GenBank/DDBJ databases">
        <title>Evolutionary Origins and Diversification of the Mycorrhizal Mutualists.</title>
        <authorList>
            <consortium name="DOE Joint Genome Institute"/>
            <consortium name="Mycorrhizal Genomics Consortium"/>
            <person name="Kohler A."/>
            <person name="Kuo A."/>
            <person name="Nagy L.G."/>
            <person name="Floudas D."/>
            <person name="Copeland A."/>
            <person name="Barry K.W."/>
            <person name="Cichocki N."/>
            <person name="Veneault-Fourrey C."/>
            <person name="LaButti K."/>
            <person name="Lindquist E.A."/>
            <person name="Lipzen A."/>
            <person name="Lundell T."/>
            <person name="Morin E."/>
            <person name="Murat C."/>
            <person name="Riley R."/>
            <person name="Ohm R."/>
            <person name="Sun H."/>
            <person name="Tunlid A."/>
            <person name="Henrissat B."/>
            <person name="Grigoriev I.V."/>
            <person name="Hibbett D.S."/>
            <person name="Martin F."/>
        </authorList>
    </citation>
    <scope>NUCLEOTIDE SEQUENCE [LARGE SCALE GENOMIC DNA]</scope>
    <source>
        <strain evidence="1 2">Koide BX008</strain>
    </source>
</reference>
<dbReference type="Proteomes" id="UP000054549">
    <property type="component" value="Unassembled WGS sequence"/>
</dbReference>
<protein>
    <submittedName>
        <fullName evidence="1">Uncharacterized protein</fullName>
    </submittedName>
</protein>
<keyword evidence="2" id="KW-1185">Reference proteome</keyword>
<organism evidence="1 2">
    <name type="scientific">Amanita muscaria (strain Koide BX008)</name>
    <dbReference type="NCBI Taxonomy" id="946122"/>
    <lineage>
        <taxon>Eukaryota</taxon>
        <taxon>Fungi</taxon>
        <taxon>Dikarya</taxon>
        <taxon>Basidiomycota</taxon>
        <taxon>Agaricomycotina</taxon>
        <taxon>Agaricomycetes</taxon>
        <taxon>Agaricomycetidae</taxon>
        <taxon>Agaricales</taxon>
        <taxon>Pluteineae</taxon>
        <taxon>Amanitaceae</taxon>
        <taxon>Amanita</taxon>
    </lineage>
</organism>
<accession>A0A0C2WSU3</accession>
<feature type="non-terminal residue" evidence="1">
    <location>
        <position position="69"/>
    </location>
</feature>
<dbReference type="HOGENOM" id="CLU_2782646_0_0_1"/>
<gene>
    <name evidence="1" type="ORF">M378DRAFT_169362</name>
</gene>
<dbReference type="InParanoid" id="A0A0C2WSU3"/>
<dbReference type="AlphaFoldDB" id="A0A0C2WSU3"/>
<proteinExistence type="predicted"/>